<proteinExistence type="predicted"/>
<keyword evidence="4" id="KW-1185">Reference proteome</keyword>
<feature type="region of interest" description="Disordered" evidence="1">
    <location>
        <begin position="160"/>
        <end position="188"/>
    </location>
</feature>
<dbReference type="PROSITE" id="PS50805">
    <property type="entry name" value="KRAB"/>
    <property type="match status" value="1"/>
</dbReference>
<dbReference type="InterPro" id="IPR001909">
    <property type="entry name" value="KRAB"/>
</dbReference>
<dbReference type="InterPro" id="IPR050169">
    <property type="entry name" value="Krueppel_C2H2_ZnF"/>
</dbReference>
<protein>
    <recommendedName>
        <fullName evidence="2">KRAB domain-containing protein</fullName>
    </recommendedName>
</protein>
<evidence type="ECO:0000313" key="4">
    <source>
        <dbReference type="Proteomes" id="UP001488838"/>
    </source>
</evidence>
<dbReference type="SUPFAM" id="SSF109640">
    <property type="entry name" value="KRAB domain (Kruppel-associated box)"/>
    <property type="match status" value="1"/>
</dbReference>
<name>A0AAW0H3V7_MYOGA</name>
<dbReference type="EMBL" id="JBBHLL010000819">
    <property type="protein sequence ID" value="KAK7797507.1"/>
    <property type="molecule type" value="Genomic_DNA"/>
</dbReference>
<dbReference type="SMART" id="SM00349">
    <property type="entry name" value="KRAB"/>
    <property type="match status" value="1"/>
</dbReference>
<dbReference type="Gene3D" id="6.10.140.140">
    <property type="match status" value="1"/>
</dbReference>
<sequence length="314" mass="34937">HIHVNYMDVQDSTREKEPYLPPQKKACLAHFSTENSTVKEDWTGRNRNPPKSRSIQKLWFTQCLWLVMNEVLFCAVCRESPPVRDRRSRSLEGYTGPFKVETLKSHARSKAHLFRVNALAAKDPLWAAHPQSLRESSADIRASPEHLFIADYPTVYPPGPLGDSGGLAELQSSPGTEREDPPGNGAIPALHLGCMSDLRQKETGSGIPSPSDSSTLCKDIVEFCSQEPPGGEQLKASRVLGELPAAFEDVAVYFTREEWGLLDRQQKELYRDVMQMNYELLASLGKALRQLYDSPASGAAVASLQFLPLLMGRE</sequence>
<dbReference type="GO" id="GO:0006355">
    <property type="term" value="P:regulation of DNA-templated transcription"/>
    <property type="evidence" value="ECO:0007669"/>
    <property type="project" value="InterPro"/>
</dbReference>
<dbReference type="Pfam" id="PF01352">
    <property type="entry name" value="KRAB"/>
    <property type="match status" value="1"/>
</dbReference>
<feature type="non-terminal residue" evidence="3">
    <location>
        <position position="1"/>
    </location>
</feature>
<dbReference type="Proteomes" id="UP001488838">
    <property type="component" value="Unassembled WGS sequence"/>
</dbReference>
<reference evidence="3 4" key="1">
    <citation type="journal article" date="2023" name="bioRxiv">
        <title>Conserved and derived expression patterns and positive selection on dental genes reveal complex evolutionary context of ever-growing rodent molars.</title>
        <authorList>
            <person name="Calamari Z.T."/>
            <person name="Song A."/>
            <person name="Cohen E."/>
            <person name="Akter M."/>
            <person name="Roy R.D."/>
            <person name="Hallikas O."/>
            <person name="Christensen M.M."/>
            <person name="Li P."/>
            <person name="Marangoni P."/>
            <person name="Jernvall J."/>
            <person name="Klein O.D."/>
        </authorList>
    </citation>
    <scope>NUCLEOTIDE SEQUENCE [LARGE SCALE GENOMIC DNA]</scope>
    <source>
        <strain evidence="3">V071</strain>
    </source>
</reference>
<accession>A0AAW0H3V7</accession>
<evidence type="ECO:0000256" key="1">
    <source>
        <dbReference type="SAM" id="MobiDB-lite"/>
    </source>
</evidence>
<evidence type="ECO:0000313" key="3">
    <source>
        <dbReference type="EMBL" id="KAK7797507.1"/>
    </source>
</evidence>
<gene>
    <name evidence="3" type="ORF">U0070_023915</name>
</gene>
<comment type="caution">
    <text evidence="3">The sequence shown here is derived from an EMBL/GenBank/DDBJ whole genome shotgun (WGS) entry which is preliminary data.</text>
</comment>
<dbReference type="InterPro" id="IPR006580">
    <property type="entry name" value="Znf_TTF"/>
</dbReference>
<dbReference type="PANTHER" id="PTHR23232:SF133">
    <property type="entry name" value="RIKEN CDNA 1700020N01 GENE"/>
    <property type="match status" value="1"/>
</dbReference>
<dbReference type="SMART" id="SM00597">
    <property type="entry name" value="ZnF_TTF"/>
    <property type="match status" value="1"/>
</dbReference>
<feature type="domain" description="KRAB" evidence="2">
    <location>
        <begin position="245"/>
        <end position="314"/>
    </location>
</feature>
<dbReference type="PANTHER" id="PTHR23232">
    <property type="entry name" value="KRAB DOMAIN C2H2 ZINC FINGER"/>
    <property type="match status" value="1"/>
</dbReference>
<dbReference type="InterPro" id="IPR036051">
    <property type="entry name" value="KRAB_dom_sf"/>
</dbReference>
<evidence type="ECO:0000259" key="2">
    <source>
        <dbReference type="PROSITE" id="PS50805"/>
    </source>
</evidence>
<dbReference type="CDD" id="cd07765">
    <property type="entry name" value="KRAB_A-box"/>
    <property type="match status" value="1"/>
</dbReference>
<dbReference type="AlphaFoldDB" id="A0AAW0H3V7"/>
<organism evidence="3 4">
    <name type="scientific">Myodes glareolus</name>
    <name type="common">Bank vole</name>
    <name type="synonym">Clethrionomys glareolus</name>
    <dbReference type="NCBI Taxonomy" id="447135"/>
    <lineage>
        <taxon>Eukaryota</taxon>
        <taxon>Metazoa</taxon>
        <taxon>Chordata</taxon>
        <taxon>Craniata</taxon>
        <taxon>Vertebrata</taxon>
        <taxon>Euteleostomi</taxon>
        <taxon>Mammalia</taxon>
        <taxon>Eutheria</taxon>
        <taxon>Euarchontoglires</taxon>
        <taxon>Glires</taxon>
        <taxon>Rodentia</taxon>
        <taxon>Myomorpha</taxon>
        <taxon>Muroidea</taxon>
        <taxon>Cricetidae</taxon>
        <taxon>Arvicolinae</taxon>
        <taxon>Myodes</taxon>
    </lineage>
</organism>